<protein>
    <submittedName>
        <fullName evidence="8">8-oxo-dGTP diphosphatase</fullName>
    </submittedName>
    <submittedName>
        <fullName evidence="9">DNA mismatch repair protein MutT</fullName>
    </submittedName>
</protein>
<dbReference type="PROSITE" id="PS51462">
    <property type="entry name" value="NUDIX"/>
    <property type="match status" value="1"/>
</dbReference>
<evidence type="ECO:0000313" key="8">
    <source>
        <dbReference type="EMBL" id="AXN40765.1"/>
    </source>
</evidence>
<dbReference type="PANTHER" id="PTHR43758:SF2">
    <property type="entry name" value="OXIDIZED PURINE NUCLEOSIDE TRIPHOSPHATE HYDROLASE"/>
    <property type="match status" value="1"/>
</dbReference>
<dbReference type="InterPro" id="IPR020476">
    <property type="entry name" value="Nudix_hydrolase"/>
</dbReference>
<keyword evidence="4 6" id="KW-0378">Hydrolase</keyword>
<evidence type="ECO:0000259" key="7">
    <source>
        <dbReference type="PROSITE" id="PS51462"/>
    </source>
</evidence>
<gene>
    <name evidence="9" type="ORF">CN689_02880</name>
    <name evidence="8" type="ORF">DTO10_21905</name>
</gene>
<dbReference type="PROSITE" id="PS00893">
    <property type="entry name" value="NUDIX_BOX"/>
    <property type="match status" value="1"/>
</dbReference>
<keyword evidence="3" id="KW-0479">Metal-binding</keyword>
<feature type="domain" description="Nudix hydrolase" evidence="7">
    <location>
        <begin position="1"/>
        <end position="133"/>
    </location>
</feature>
<dbReference type="GO" id="GO:0046872">
    <property type="term" value="F:metal ion binding"/>
    <property type="evidence" value="ECO:0007669"/>
    <property type="project" value="UniProtKB-KW"/>
</dbReference>
<keyword evidence="5" id="KW-0460">Magnesium</keyword>
<keyword evidence="11" id="KW-1185">Reference proteome</keyword>
<accession>A0AAX0S9M5</accession>
<evidence type="ECO:0000256" key="1">
    <source>
        <dbReference type="ARBA" id="ARBA00001946"/>
    </source>
</evidence>
<reference evidence="9 10" key="1">
    <citation type="submission" date="2017-09" db="EMBL/GenBank/DDBJ databases">
        <title>Large-scale bioinformatics analysis of Bacillus genomes uncovers conserved roles of natural products in bacterial physiology.</title>
        <authorList>
            <consortium name="Agbiome Team Llc"/>
            <person name="Bleich R.M."/>
            <person name="Kirk G.J."/>
            <person name="Santa Maria K.C."/>
            <person name="Allen S.E."/>
            <person name="Farag S."/>
            <person name="Shank E.A."/>
            <person name="Bowers A."/>
        </authorList>
    </citation>
    <scope>NUCLEOTIDE SEQUENCE [LARGE SCALE GENOMIC DNA]</scope>
    <source>
        <strain evidence="9 10">AFS003229</strain>
    </source>
</reference>
<evidence type="ECO:0000256" key="4">
    <source>
        <dbReference type="ARBA" id="ARBA00022801"/>
    </source>
</evidence>
<evidence type="ECO:0000313" key="11">
    <source>
        <dbReference type="Proteomes" id="UP000260457"/>
    </source>
</evidence>
<name>A0AAX0S9M5_9BACI</name>
<dbReference type="RefSeq" id="WP_098174827.1">
    <property type="nucleotide sequence ID" value="NZ_CP030926.1"/>
</dbReference>
<dbReference type="Gene3D" id="3.90.79.10">
    <property type="entry name" value="Nucleoside Triphosphate Pyrophosphohydrolase"/>
    <property type="match status" value="1"/>
</dbReference>
<dbReference type="InterPro" id="IPR000086">
    <property type="entry name" value="NUDIX_hydrolase_dom"/>
</dbReference>
<dbReference type="EMBL" id="CP030926">
    <property type="protein sequence ID" value="AXN40765.1"/>
    <property type="molecule type" value="Genomic_DNA"/>
</dbReference>
<organism evidence="9 10">
    <name type="scientific">Peribacillus butanolivorans</name>
    <dbReference type="NCBI Taxonomy" id="421767"/>
    <lineage>
        <taxon>Bacteria</taxon>
        <taxon>Bacillati</taxon>
        <taxon>Bacillota</taxon>
        <taxon>Bacilli</taxon>
        <taxon>Bacillales</taxon>
        <taxon>Bacillaceae</taxon>
        <taxon>Peribacillus</taxon>
    </lineage>
</organism>
<dbReference type="Pfam" id="PF00293">
    <property type="entry name" value="NUDIX"/>
    <property type="match status" value="1"/>
</dbReference>
<dbReference type="GO" id="GO:0016818">
    <property type="term" value="F:hydrolase activity, acting on acid anhydrides, in phosphorus-containing anhydrides"/>
    <property type="evidence" value="ECO:0007669"/>
    <property type="project" value="TreeGrafter"/>
</dbReference>
<dbReference type="Proteomes" id="UP000220106">
    <property type="component" value="Unassembled WGS sequence"/>
</dbReference>
<evidence type="ECO:0000256" key="6">
    <source>
        <dbReference type="RuleBase" id="RU003476"/>
    </source>
</evidence>
<dbReference type="AlphaFoldDB" id="A0AAX0S9M5"/>
<comment type="cofactor">
    <cofactor evidence="1">
        <name>Mg(2+)</name>
        <dbReference type="ChEBI" id="CHEBI:18420"/>
    </cofactor>
</comment>
<dbReference type="SUPFAM" id="SSF55811">
    <property type="entry name" value="Nudix"/>
    <property type="match status" value="1"/>
</dbReference>
<evidence type="ECO:0000313" key="9">
    <source>
        <dbReference type="EMBL" id="PEJ37191.1"/>
    </source>
</evidence>
<evidence type="ECO:0000256" key="3">
    <source>
        <dbReference type="ARBA" id="ARBA00022723"/>
    </source>
</evidence>
<comment type="similarity">
    <text evidence="2 6">Belongs to the Nudix hydrolase family.</text>
</comment>
<evidence type="ECO:0000256" key="5">
    <source>
        <dbReference type="ARBA" id="ARBA00022842"/>
    </source>
</evidence>
<proteinExistence type="inferred from homology"/>
<reference evidence="8 11" key="2">
    <citation type="submission" date="2018-07" db="EMBL/GenBank/DDBJ databases">
        <title>The molecular basis for the intramolecular migration of carboxyl group in the catabolism of para-hydroxybenzoate via gentisate.</title>
        <authorList>
            <person name="Zhao H."/>
            <person name="Xu Y."/>
            <person name="Lin S."/>
            <person name="Spain J.C."/>
            <person name="Zhou N.-Y."/>
        </authorList>
    </citation>
    <scope>NUCLEOTIDE SEQUENCE [LARGE SCALE GENOMIC DNA]</scope>
    <source>
        <strain evidence="8 11">PHB-7a</strain>
    </source>
</reference>
<sequence length="153" mass="17452">MRSFKYTVCFIKQGSKLLMLNREKAPIMGVWNGVGGKIERGESPEEAALREVEEETGIHLEDFFSQGTITWETSEGVIDGLHVFLGELDSSHVYETPKKMREGILDWKSIDWILDSQNLGIPEKIPHYLPVLLEKEGVHIFTYMDGKMTHEAN</sequence>
<dbReference type="PANTHER" id="PTHR43758">
    <property type="entry name" value="7,8-DIHYDRO-8-OXOGUANINE TRIPHOSPHATASE"/>
    <property type="match status" value="1"/>
</dbReference>
<dbReference type="KEGG" id="pbut:DTO10_21905"/>
<evidence type="ECO:0000256" key="2">
    <source>
        <dbReference type="ARBA" id="ARBA00005582"/>
    </source>
</evidence>
<dbReference type="CDD" id="cd18886">
    <property type="entry name" value="NUDIX_MutT_Nudt1"/>
    <property type="match status" value="1"/>
</dbReference>
<dbReference type="EMBL" id="NUEQ01000005">
    <property type="protein sequence ID" value="PEJ37191.1"/>
    <property type="molecule type" value="Genomic_DNA"/>
</dbReference>
<evidence type="ECO:0000313" key="10">
    <source>
        <dbReference type="Proteomes" id="UP000220106"/>
    </source>
</evidence>
<dbReference type="Proteomes" id="UP000260457">
    <property type="component" value="Chromosome"/>
</dbReference>
<dbReference type="GO" id="GO:0005737">
    <property type="term" value="C:cytoplasm"/>
    <property type="evidence" value="ECO:0007669"/>
    <property type="project" value="TreeGrafter"/>
</dbReference>
<dbReference type="InterPro" id="IPR020084">
    <property type="entry name" value="NUDIX_hydrolase_CS"/>
</dbReference>
<dbReference type="InterPro" id="IPR015797">
    <property type="entry name" value="NUDIX_hydrolase-like_dom_sf"/>
</dbReference>
<dbReference type="PRINTS" id="PR00502">
    <property type="entry name" value="NUDIXFAMILY"/>
</dbReference>